<evidence type="ECO:0000259" key="8">
    <source>
        <dbReference type="Pfam" id="PF06808"/>
    </source>
</evidence>
<keyword evidence="2" id="KW-1003">Cell membrane</keyword>
<evidence type="ECO:0000256" key="6">
    <source>
        <dbReference type="ARBA" id="ARBA00023136"/>
    </source>
</evidence>
<dbReference type="InterPro" id="IPR004681">
    <property type="entry name" value="TRAP_DctM"/>
</dbReference>
<feature type="transmembrane region" description="Helical" evidence="7">
    <location>
        <begin position="277"/>
        <end position="298"/>
    </location>
</feature>
<proteinExistence type="inferred from homology"/>
<dbReference type="Pfam" id="PF06808">
    <property type="entry name" value="DctM"/>
    <property type="match status" value="1"/>
</dbReference>
<reference evidence="9" key="1">
    <citation type="submission" date="2022-11" db="EMBL/GenBank/DDBJ databases">
        <title>Hoeflea poritis sp. nov., isolated from scleractinian coral Porites lutea.</title>
        <authorList>
            <person name="Zhang G."/>
            <person name="Wei Q."/>
            <person name="Cai L."/>
        </authorList>
    </citation>
    <scope>NUCLEOTIDE SEQUENCE</scope>
    <source>
        <strain evidence="9">E7-10</strain>
    </source>
</reference>
<keyword evidence="4 7" id="KW-0812">Transmembrane</keyword>
<keyword evidence="7" id="KW-0813">Transport</keyword>
<name>A0ABT4VT28_9HYPH</name>
<feature type="transmembrane region" description="Helical" evidence="7">
    <location>
        <begin position="170"/>
        <end position="195"/>
    </location>
</feature>
<feature type="transmembrane region" description="Helical" evidence="7">
    <location>
        <begin position="102"/>
        <end position="123"/>
    </location>
</feature>
<keyword evidence="6 7" id="KW-0472">Membrane</keyword>
<dbReference type="PANTHER" id="PTHR33362">
    <property type="entry name" value="SIALIC ACID TRAP TRANSPORTER PERMEASE PROTEIN SIAT-RELATED"/>
    <property type="match status" value="1"/>
</dbReference>
<evidence type="ECO:0000256" key="2">
    <source>
        <dbReference type="ARBA" id="ARBA00022475"/>
    </source>
</evidence>
<dbReference type="PIRSF" id="PIRSF006066">
    <property type="entry name" value="HI0050"/>
    <property type="match status" value="1"/>
</dbReference>
<accession>A0ABT4VT28</accession>
<dbReference type="EMBL" id="JAPJZH010000016">
    <property type="protein sequence ID" value="MDA4847844.1"/>
    <property type="molecule type" value="Genomic_DNA"/>
</dbReference>
<feature type="transmembrane region" description="Helical" evidence="7">
    <location>
        <begin position="334"/>
        <end position="353"/>
    </location>
</feature>
<evidence type="ECO:0000256" key="5">
    <source>
        <dbReference type="ARBA" id="ARBA00022989"/>
    </source>
</evidence>
<organism evidence="9 10">
    <name type="scientific">Hoeflea poritis</name>
    <dbReference type="NCBI Taxonomy" id="2993659"/>
    <lineage>
        <taxon>Bacteria</taxon>
        <taxon>Pseudomonadati</taxon>
        <taxon>Pseudomonadota</taxon>
        <taxon>Alphaproteobacteria</taxon>
        <taxon>Hyphomicrobiales</taxon>
        <taxon>Rhizobiaceae</taxon>
        <taxon>Hoeflea</taxon>
    </lineage>
</organism>
<evidence type="ECO:0000313" key="9">
    <source>
        <dbReference type="EMBL" id="MDA4847844.1"/>
    </source>
</evidence>
<dbReference type="PANTHER" id="PTHR33362:SF5">
    <property type="entry name" value="C4-DICARBOXYLATE TRAP TRANSPORTER LARGE PERMEASE PROTEIN DCTM"/>
    <property type="match status" value="1"/>
</dbReference>
<feature type="domain" description="TRAP C4-dicarboxylate transport system permease DctM subunit" evidence="8">
    <location>
        <begin position="6"/>
        <end position="417"/>
    </location>
</feature>
<sequence length="426" mass="44991">MLATTLILLLVLFALSIPVAAALGLLGVSLSAIFSSFPLHRAIGEISWSASQEFLLVAVPLYVFMGELLMRSGVAERMYAAIIKWLGWLPGGLMHSNVASSAMFAATSGSSVATAATIGTLAMPEQKKYGYNERLFLGSLAAGGTLGILIPPSINMIVYGVLAEASIPKLYLAAFIPGLVLALTFMGAIAIACIIKPSWGARGASFTWREKISALPDLVPPLGIFILVIGSIYAGWATASESAALGVIAALGLTAYKKRLNLNVLQAAVEGTFRITGMTMLIVVGAFFLNFVLSSIGLTGQLVQFIQQLGWSPLGTILAICVFYIILGCFMDAFSVMVVTAPVIVPIVVAIGYDPIWFGVIMMLLTETGMITPPFGFNLFVIQSVRQKGAISDVAYGSLPFVVALLLVIGVLIAFPGIALWLPSFL</sequence>
<evidence type="ECO:0000256" key="1">
    <source>
        <dbReference type="ARBA" id="ARBA00004429"/>
    </source>
</evidence>
<feature type="transmembrane region" description="Helical" evidence="7">
    <location>
        <begin position="310"/>
        <end position="327"/>
    </location>
</feature>
<comment type="function">
    <text evidence="7">Part of the tripartite ATP-independent periplasmic (TRAP) transport system.</text>
</comment>
<keyword evidence="10" id="KW-1185">Reference proteome</keyword>
<comment type="caution">
    <text evidence="9">The sequence shown here is derived from an EMBL/GenBank/DDBJ whole genome shotgun (WGS) entry which is preliminary data.</text>
</comment>
<keyword evidence="3 7" id="KW-0997">Cell inner membrane</keyword>
<dbReference type="InterPro" id="IPR010656">
    <property type="entry name" value="DctM"/>
</dbReference>
<dbReference type="Proteomes" id="UP001148313">
    <property type="component" value="Unassembled WGS sequence"/>
</dbReference>
<gene>
    <name evidence="9" type="ORF">OOZ53_20965</name>
</gene>
<feature type="transmembrane region" description="Helical" evidence="7">
    <location>
        <begin position="239"/>
        <end position="256"/>
    </location>
</feature>
<feature type="transmembrane region" description="Helical" evidence="7">
    <location>
        <begin position="135"/>
        <end position="158"/>
    </location>
</feature>
<comment type="caution">
    <text evidence="7">Lacks conserved residue(s) required for the propagation of feature annotation.</text>
</comment>
<feature type="transmembrane region" description="Helical" evidence="7">
    <location>
        <begin position="215"/>
        <end position="233"/>
    </location>
</feature>
<evidence type="ECO:0000313" key="10">
    <source>
        <dbReference type="Proteomes" id="UP001148313"/>
    </source>
</evidence>
<comment type="subunit">
    <text evidence="7">The complex comprises the extracytoplasmic solute receptor protein and the two transmembrane proteins.</text>
</comment>
<feature type="transmembrane region" description="Helical" evidence="7">
    <location>
        <begin position="359"/>
        <end position="382"/>
    </location>
</feature>
<evidence type="ECO:0000256" key="7">
    <source>
        <dbReference type="RuleBase" id="RU369079"/>
    </source>
</evidence>
<feature type="transmembrane region" description="Helical" evidence="7">
    <location>
        <begin position="394"/>
        <end position="422"/>
    </location>
</feature>
<comment type="subcellular location">
    <subcellularLocation>
        <location evidence="1 7">Cell inner membrane</location>
        <topology evidence="1 7">Multi-pass membrane protein</topology>
    </subcellularLocation>
</comment>
<protein>
    <recommendedName>
        <fullName evidence="7">TRAP transporter large permease protein</fullName>
    </recommendedName>
</protein>
<dbReference type="RefSeq" id="WP_271091687.1">
    <property type="nucleotide sequence ID" value="NZ_JAPJZH010000016.1"/>
</dbReference>
<evidence type="ECO:0000256" key="4">
    <source>
        <dbReference type="ARBA" id="ARBA00022692"/>
    </source>
</evidence>
<evidence type="ECO:0000256" key="3">
    <source>
        <dbReference type="ARBA" id="ARBA00022519"/>
    </source>
</evidence>
<keyword evidence="5 7" id="KW-1133">Transmembrane helix</keyword>
<comment type="similarity">
    <text evidence="7">Belongs to the TRAP transporter large permease family.</text>
</comment>
<dbReference type="NCBIfam" id="TIGR00786">
    <property type="entry name" value="dctM"/>
    <property type="match status" value="1"/>
</dbReference>